<dbReference type="KEGG" id="lbc:LACBIDRAFT_308339"/>
<dbReference type="GeneID" id="6082408"/>
<proteinExistence type="predicted"/>
<dbReference type="OrthoDB" id="2631350at2759"/>
<name>B0DS44_LACBS</name>
<dbReference type="EMBL" id="DS547129">
    <property type="protein sequence ID" value="EDR02634.1"/>
    <property type="molecule type" value="Genomic_DNA"/>
</dbReference>
<dbReference type="HOGENOM" id="CLU_1332119_0_0_1"/>
<protein>
    <submittedName>
        <fullName evidence="2">Predicted protein</fullName>
    </submittedName>
</protein>
<keyword evidence="3" id="KW-1185">Reference proteome</keyword>
<evidence type="ECO:0000313" key="3">
    <source>
        <dbReference type="Proteomes" id="UP000001194"/>
    </source>
</evidence>
<evidence type="ECO:0000256" key="1">
    <source>
        <dbReference type="SAM" id="MobiDB-lite"/>
    </source>
</evidence>
<gene>
    <name evidence="2" type="ORF">LACBIDRAFT_308339</name>
</gene>
<reference evidence="2 3" key="1">
    <citation type="journal article" date="2008" name="Nature">
        <title>The genome of Laccaria bicolor provides insights into mycorrhizal symbiosis.</title>
        <authorList>
            <person name="Martin F."/>
            <person name="Aerts A."/>
            <person name="Ahren D."/>
            <person name="Brun A."/>
            <person name="Danchin E.G.J."/>
            <person name="Duchaussoy F."/>
            <person name="Gibon J."/>
            <person name="Kohler A."/>
            <person name="Lindquist E."/>
            <person name="Pereda V."/>
            <person name="Salamov A."/>
            <person name="Shapiro H.J."/>
            <person name="Wuyts J."/>
            <person name="Blaudez D."/>
            <person name="Buee M."/>
            <person name="Brokstein P."/>
            <person name="Canbaeck B."/>
            <person name="Cohen D."/>
            <person name="Courty P.E."/>
            <person name="Coutinho P.M."/>
            <person name="Delaruelle C."/>
            <person name="Detter J.C."/>
            <person name="Deveau A."/>
            <person name="DiFazio S."/>
            <person name="Duplessis S."/>
            <person name="Fraissinet-Tachet L."/>
            <person name="Lucic E."/>
            <person name="Frey-Klett P."/>
            <person name="Fourrey C."/>
            <person name="Feussner I."/>
            <person name="Gay G."/>
            <person name="Grimwood J."/>
            <person name="Hoegger P.J."/>
            <person name="Jain P."/>
            <person name="Kilaru S."/>
            <person name="Labbe J."/>
            <person name="Lin Y.C."/>
            <person name="Legue V."/>
            <person name="Le Tacon F."/>
            <person name="Marmeisse R."/>
            <person name="Melayah D."/>
            <person name="Montanini B."/>
            <person name="Muratet M."/>
            <person name="Nehls U."/>
            <person name="Niculita-Hirzel H."/>
            <person name="Oudot-Le Secq M.P."/>
            <person name="Peter M."/>
            <person name="Quesneville H."/>
            <person name="Rajashekar B."/>
            <person name="Reich M."/>
            <person name="Rouhier N."/>
            <person name="Schmutz J."/>
            <person name="Yin T."/>
            <person name="Chalot M."/>
            <person name="Henrissat B."/>
            <person name="Kuees U."/>
            <person name="Lucas S."/>
            <person name="Van de Peer Y."/>
            <person name="Podila G.K."/>
            <person name="Polle A."/>
            <person name="Pukkila P.J."/>
            <person name="Richardson P.M."/>
            <person name="Rouze P."/>
            <person name="Sanders I.R."/>
            <person name="Stajich J.E."/>
            <person name="Tunlid A."/>
            <person name="Tuskan G."/>
            <person name="Grigoriev I.V."/>
        </authorList>
    </citation>
    <scope>NUCLEOTIDE SEQUENCE [LARGE SCALE GENOMIC DNA]</scope>
    <source>
        <strain evidence="3">S238N-H82 / ATCC MYA-4686</strain>
    </source>
</reference>
<feature type="region of interest" description="Disordered" evidence="1">
    <location>
        <begin position="31"/>
        <end position="57"/>
    </location>
</feature>
<sequence length="206" mass="23475">MVKAGRNEMRLHQLIVISATGIYLSLTSPFTKEDEGNHRRRRCRPAKNSTRTTSSATPTSCKHALAQAAVTCKTFLEPALDRLWCTLDTLFPLLKLLLSFIRCEGTYVLRGPTDWSRFDFYAKRVKNFSYTRDPDHLDIALRVYFRIAQLRTSPILFPSLQHIHCPSISSNDFLISGICLFLSPSLVAVEIGEITIVWDFFVYAVK</sequence>
<organism evidence="3">
    <name type="scientific">Laccaria bicolor (strain S238N-H82 / ATCC MYA-4686)</name>
    <name type="common">Bicoloured deceiver</name>
    <name type="synonym">Laccaria laccata var. bicolor</name>
    <dbReference type="NCBI Taxonomy" id="486041"/>
    <lineage>
        <taxon>Eukaryota</taxon>
        <taxon>Fungi</taxon>
        <taxon>Dikarya</taxon>
        <taxon>Basidiomycota</taxon>
        <taxon>Agaricomycotina</taxon>
        <taxon>Agaricomycetes</taxon>
        <taxon>Agaricomycetidae</taxon>
        <taxon>Agaricales</taxon>
        <taxon>Agaricineae</taxon>
        <taxon>Hydnangiaceae</taxon>
        <taxon>Laccaria</taxon>
    </lineage>
</organism>
<evidence type="ECO:0000313" key="2">
    <source>
        <dbReference type="EMBL" id="EDR02634.1"/>
    </source>
</evidence>
<dbReference type="Proteomes" id="UP000001194">
    <property type="component" value="Unassembled WGS sequence"/>
</dbReference>
<accession>B0DS44</accession>
<dbReference type="InParanoid" id="B0DS44"/>
<dbReference type="RefSeq" id="XP_001886678.1">
    <property type="nucleotide sequence ID" value="XM_001886643.1"/>
</dbReference>
<dbReference type="AlphaFoldDB" id="B0DS44"/>